<evidence type="ECO:0000313" key="7">
    <source>
        <dbReference type="Proteomes" id="UP000189410"/>
    </source>
</evidence>
<dbReference type="NCBIfam" id="TIGR01929">
    <property type="entry name" value="menB"/>
    <property type="match status" value="1"/>
</dbReference>
<keyword evidence="3 4" id="KW-0456">Lyase</keyword>
<evidence type="ECO:0000256" key="5">
    <source>
        <dbReference type="NCBIfam" id="TIGR01929"/>
    </source>
</evidence>
<dbReference type="HAMAP" id="MF_01934">
    <property type="entry name" value="MenB"/>
    <property type="match status" value="1"/>
</dbReference>
<dbReference type="NCBIfam" id="NF005637">
    <property type="entry name" value="PRK07396.1"/>
    <property type="match status" value="1"/>
</dbReference>
<dbReference type="PANTHER" id="PTHR43113">
    <property type="entry name" value="NUCLEOSIDE-DIPHOSPHATE-SUGAR EPIMERASE"/>
    <property type="match status" value="1"/>
</dbReference>
<keyword evidence="7" id="KW-1185">Reference proteome</keyword>
<feature type="binding site" description="in other chain" evidence="4">
    <location>
        <begin position="87"/>
        <end position="91"/>
    </location>
    <ligand>
        <name>substrate</name>
        <note>ligand shared between two neighboring subunits</note>
    </ligand>
</feature>
<dbReference type="CDD" id="cd06558">
    <property type="entry name" value="crotonase-like"/>
    <property type="match status" value="1"/>
</dbReference>
<evidence type="ECO:0000256" key="4">
    <source>
        <dbReference type="HAMAP-Rule" id="MF_01934"/>
    </source>
</evidence>
<dbReference type="PROSITE" id="PS00166">
    <property type="entry name" value="ENOYL_COA_HYDRATASE"/>
    <property type="match status" value="1"/>
</dbReference>
<keyword evidence="2" id="KW-0413">Isomerase</keyword>
<evidence type="ECO:0000256" key="1">
    <source>
        <dbReference type="ARBA" id="ARBA00000177"/>
    </source>
</evidence>
<feature type="site" description="Important for catalysis" evidence="4">
    <location>
        <position position="261"/>
    </location>
</feature>
<dbReference type="InterPro" id="IPR029045">
    <property type="entry name" value="ClpP/crotonase-like_dom_sf"/>
</dbReference>
<feature type="binding site" evidence="4">
    <location>
        <position position="261"/>
    </location>
    <ligand>
        <name>substrate</name>
        <note>ligand shared between two neighboring subunits</note>
    </ligand>
</feature>
<dbReference type="PANTHER" id="PTHR43113:SF1">
    <property type="entry name" value="1,4-DIHYDROXY-2-NAPHTHOYL-COA SYNTHASE, PEROXISOMAL"/>
    <property type="match status" value="1"/>
</dbReference>
<feature type="binding site" description="in other chain" evidence="4">
    <location>
        <position position="48"/>
    </location>
    <ligand>
        <name>substrate</name>
        <note>ligand shared between two neighboring subunits</note>
    </ligand>
</feature>
<feature type="binding site" description="in other chain" evidence="4">
    <location>
        <position position="100"/>
    </location>
    <ligand>
        <name>substrate</name>
        <note>ligand shared between two neighboring subunits</note>
    </ligand>
</feature>
<dbReference type="Pfam" id="PF00378">
    <property type="entry name" value="ECH_1"/>
    <property type="match status" value="1"/>
</dbReference>
<dbReference type="Gene3D" id="1.10.12.10">
    <property type="entry name" value="Lyase 2-enoyl-coa Hydratase, Chain A, domain 2"/>
    <property type="match status" value="1"/>
</dbReference>
<comment type="pathway">
    <text evidence="4">Quinol/quinone metabolism; 1,4-dihydroxy-2-naphthoate biosynthesis; 1,4-dihydroxy-2-naphthoate from chorismate: step 6/7.</text>
</comment>
<comment type="pathway">
    <text evidence="4">Quinol/quinone metabolism; menaquinone biosynthesis.</text>
</comment>
<dbReference type="SUPFAM" id="SSF52096">
    <property type="entry name" value="ClpP/crotonase"/>
    <property type="match status" value="1"/>
</dbReference>
<evidence type="ECO:0000313" key="6">
    <source>
        <dbReference type="EMBL" id="OOE86513.1"/>
    </source>
</evidence>
<feature type="binding site" description="in other chain" evidence="4">
    <location>
        <position position="164"/>
    </location>
    <ligand>
        <name>substrate</name>
        <note>ligand shared between two neighboring subunits</note>
    </ligand>
</feature>
<dbReference type="InterPro" id="IPR001753">
    <property type="entry name" value="Enoyl-CoA_hydra/iso"/>
</dbReference>
<protein>
    <recommendedName>
        <fullName evidence="4 5">1,4-dihydroxy-2-naphthoyl-CoA synthase</fullName>
        <shortName evidence="4">DHNA-CoA synthase</shortName>
        <ecNumber evidence="4 5">4.1.3.36</ecNumber>
    </recommendedName>
</protein>
<feature type="binding site" evidence="4">
    <location>
        <position position="276"/>
    </location>
    <ligand>
        <name>substrate</name>
        <note>ligand shared between two neighboring subunits</note>
    </ligand>
</feature>
<comment type="function">
    <text evidence="4">Converts o-succinylbenzoyl-CoA (OSB-CoA) to 1,4-dihydroxy-2-naphthoyl-CoA (DHNA-CoA).</text>
</comment>
<accession>A0ABX3KC65</accession>
<evidence type="ECO:0000256" key="3">
    <source>
        <dbReference type="ARBA" id="ARBA00023239"/>
    </source>
</evidence>
<dbReference type="Proteomes" id="UP000189410">
    <property type="component" value="Unassembled WGS sequence"/>
</dbReference>
<feature type="binding site" description="in other chain" evidence="4">
    <location>
        <begin position="132"/>
        <end position="136"/>
    </location>
    <ligand>
        <name>substrate</name>
        <note>ligand shared between two neighboring subunits</note>
    </ligand>
</feature>
<evidence type="ECO:0000256" key="2">
    <source>
        <dbReference type="ARBA" id="ARBA00023235"/>
    </source>
</evidence>
<feature type="binding site" description="in other chain" evidence="4">
    <location>
        <position position="158"/>
    </location>
    <ligand>
        <name>substrate</name>
        <note>ligand shared between two neighboring subunits</note>
    </ligand>
</feature>
<comment type="cofactor">
    <cofactor evidence="4">
        <name>hydrogencarbonate</name>
        <dbReference type="ChEBI" id="CHEBI:17544"/>
    </cofactor>
</comment>
<comment type="caution">
    <text evidence="4">Lacks conserved residue(s) required for the propagation of feature annotation.</text>
</comment>
<comment type="catalytic activity">
    <reaction evidence="1 4">
        <text>2-succinylbenzoyl-CoA + H(+) = 1,4-dihydroxy-2-naphthoyl-CoA + H2O</text>
        <dbReference type="Rhea" id="RHEA:26562"/>
        <dbReference type="ChEBI" id="CHEBI:15377"/>
        <dbReference type="ChEBI" id="CHEBI:15378"/>
        <dbReference type="ChEBI" id="CHEBI:57364"/>
        <dbReference type="ChEBI" id="CHEBI:58897"/>
        <dbReference type="EC" id="4.1.3.36"/>
    </reaction>
</comment>
<dbReference type="InterPro" id="IPR010198">
    <property type="entry name" value="DHNA-CoA_synthase_MenB"/>
</dbReference>
<dbReference type="InterPro" id="IPR018376">
    <property type="entry name" value="Enoyl-CoA_hyd/isom_CS"/>
</dbReference>
<dbReference type="EC" id="4.1.3.36" evidence="4 5"/>
<keyword evidence="4" id="KW-0474">Menaquinone biosynthesis</keyword>
<dbReference type="EMBL" id="MUFB01000006">
    <property type="protein sequence ID" value="OOE86513.1"/>
    <property type="molecule type" value="Genomic_DNA"/>
</dbReference>
<feature type="binding site" evidence="4">
    <location>
        <begin position="157"/>
        <end position="159"/>
    </location>
    <ligand>
        <name>hydrogencarbonate</name>
        <dbReference type="ChEBI" id="CHEBI:17544"/>
    </ligand>
</feature>
<name>A0ABX3KC65_9GAMM</name>
<reference evidence="6 7" key="1">
    <citation type="journal article" date="2017" name="Genome Announc.">
        <title>Draft Genome Sequences of Salinivibrio proteolyticus, Salinivibrio sharmensis, Salinivibrio siamensis, Salinivibrio costicola subsp. alcaliphilus, Salinivibrio costicola subsp. vallismortis, and 29 New Isolates Belonging to the Genus Salinivibrio.</title>
        <authorList>
            <person name="Lopez-Hermoso C."/>
            <person name="de la Haba R.R."/>
            <person name="Sanchez-Porro C."/>
            <person name="Bayliss S.C."/>
            <person name="Feil E.J."/>
            <person name="Ventosa A."/>
        </authorList>
    </citation>
    <scope>NUCLEOTIDE SEQUENCE [LARGE SCALE GENOMIC DNA]</scope>
    <source>
        <strain evidence="6 7">JCM 14472</strain>
    </source>
</reference>
<dbReference type="Gene3D" id="3.90.226.10">
    <property type="entry name" value="2-enoyl-CoA Hydratase, Chain A, domain 1"/>
    <property type="match status" value="1"/>
</dbReference>
<dbReference type="InterPro" id="IPR014748">
    <property type="entry name" value="Enoyl-CoA_hydra_C"/>
</dbReference>
<dbReference type="RefSeq" id="WP_077638789.1">
    <property type="nucleotide sequence ID" value="NZ_MUFB01000006.1"/>
</dbReference>
<proteinExistence type="inferred from homology"/>
<sequence>MAVTPGMTEKELYAPIEWEPTEHAFSDILYHKSTDGIARITINRPQVRNAFRPQTVKEMMQALADARYDSRVGVIILTGLGEKAFCSGGDQSVRGDYGGYQDDEGTHHLNVLDFQRQIRTCPKPVIAAVAGYAVGGGHVLHMMCDLTIAADNAQFGQTGPKVGSFDGGWGASYMARIVGQKKAREIWFLCRFYNAQEAVDMGLVNTVVPLDELERETVRWCREVLQHSPMALRCLKAALNADCDGQAGLQELAGNATMMFYMTDEGQEGRNAFNEKRRPEFDRFPRNP</sequence>
<organism evidence="6 7">
    <name type="scientific">Salinivibrio siamensis</name>
    <dbReference type="NCBI Taxonomy" id="414286"/>
    <lineage>
        <taxon>Bacteria</taxon>
        <taxon>Pseudomonadati</taxon>
        <taxon>Pseudomonadota</taxon>
        <taxon>Gammaproteobacteria</taxon>
        <taxon>Vibrionales</taxon>
        <taxon>Vibrionaceae</taxon>
        <taxon>Salinivibrio</taxon>
    </lineage>
</organism>
<feature type="site" description="Important for catalysis" evidence="4">
    <location>
        <position position="100"/>
    </location>
</feature>
<comment type="caution">
    <text evidence="6">The sequence shown here is derived from an EMBL/GenBank/DDBJ whole genome shotgun (WGS) entry which is preliminary data.</text>
</comment>
<comment type="similarity">
    <text evidence="4">Belongs to the enoyl-CoA hydratase/isomerase family. MenB subfamily.</text>
</comment>
<gene>
    <name evidence="4" type="primary">menB</name>
    <name evidence="6" type="ORF">BZG73_04540</name>
</gene>